<feature type="transmembrane region" description="Helical" evidence="1">
    <location>
        <begin position="186"/>
        <end position="203"/>
    </location>
</feature>
<dbReference type="InParanoid" id="A0A078A6N1"/>
<accession>A0A078A6N1</accession>
<reference evidence="3 4" key="1">
    <citation type="submission" date="2014-06" db="EMBL/GenBank/DDBJ databases">
        <authorList>
            <person name="Swart Estienne"/>
        </authorList>
    </citation>
    <scope>NUCLEOTIDE SEQUENCE [LARGE SCALE GENOMIC DNA]</scope>
    <source>
        <strain evidence="3 4">130c</strain>
    </source>
</reference>
<feature type="transmembrane region" description="Helical" evidence="1">
    <location>
        <begin position="147"/>
        <end position="165"/>
    </location>
</feature>
<feature type="transmembrane region" description="Helical" evidence="1">
    <location>
        <begin position="215"/>
        <end position="235"/>
    </location>
</feature>
<evidence type="ECO:0000259" key="2">
    <source>
        <dbReference type="Pfam" id="PF10277"/>
    </source>
</evidence>
<name>A0A078A6N1_STYLE</name>
<gene>
    <name evidence="3" type="primary">Contig15221.g16214</name>
    <name evidence="3" type="ORF">STYLEM_6862</name>
</gene>
<keyword evidence="1" id="KW-0812">Transmembrane</keyword>
<protein>
    <recommendedName>
        <fullName evidence="2">CWH43-like N-terminal domain-containing protein</fullName>
    </recommendedName>
</protein>
<evidence type="ECO:0000313" key="4">
    <source>
        <dbReference type="Proteomes" id="UP000039865"/>
    </source>
</evidence>
<keyword evidence="4" id="KW-1185">Reference proteome</keyword>
<dbReference type="InterPro" id="IPR019402">
    <property type="entry name" value="CWH43_N"/>
</dbReference>
<keyword evidence="1" id="KW-1133">Transmembrane helix</keyword>
<feature type="transmembrane region" description="Helical" evidence="1">
    <location>
        <begin position="285"/>
        <end position="305"/>
    </location>
</feature>
<dbReference type="AlphaFoldDB" id="A0A078A6N1"/>
<dbReference type="EMBL" id="CCKQ01006579">
    <property type="protein sequence ID" value="CDW77895.1"/>
    <property type="molecule type" value="Genomic_DNA"/>
</dbReference>
<evidence type="ECO:0000256" key="1">
    <source>
        <dbReference type="SAM" id="Phobius"/>
    </source>
</evidence>
<dbReference type="Pfam" id="PF10277">
    <property type="entry name" value="Frag1"/>
    <property type="match status" value="1"/>
</dbReference>
<organism evidence="3 4">
    <name type="scientific">Stylonychia lemnae</name>
    <name type="common">Ciliate</name>
    <dbReference type="NCBI Taxonomy" id="5949"/>
    <lineage>
        <taxon>Eukaryota</taxon>
        <taxon>Sar</taxon>
        <taxon>Alveolata</taxon>
        <taxon>Ciliophora</taxon>
        <taxon>Intramacronucleata</taxon>
        <taxon>Spirotrichea</taxon>
        <taxon>Stichotrichia</taxon>
        <taxon>Sporadotrichida</taxon>
        <taxon>Oxytrichidae</taxon>
        <taxon>Stylonychinae</taxon>
        <taxon>Stylonychia</taxon>
    </lineage>
</organism>
<feature type="transmembrane region" description="Helical" evidence="1">
    <location>
        <begin position="256"/>
        <end position="273"/>
    </location>
</feature>
<dbReference type="Proteomes" id="UP000039865">
    <property type="component" value="Unassembled WGS sequence"/>
</dbReference>
<feature type="domain" description="CWH43-like N-terminal" evidence="2">
    <location>
        <begin position="108"/>
        <end position="299"/>
    </location>
</feature>
<sequence length="322" mass="37005">MNLDPNSNLQYPVLNQNSVAPDTQSLLNQQQENPQSQVQNQGAVSQNPQVVYIYHPQSSIETSNPPQQTSGMKVRNIFKIDRSDWSNFFAYEDGVISFSLKDITIILSILADFIYAYIAWRSCSLGQVQCDSKVWPMISDILALKPYDRLFICLTTFYTLGIMQINMRAFFKKLYGIIPNKVNDRIFKTGIPALFALPMIGIFDEYDYRPIHYASAGTFFVSFTLYCVWLSNALYDNMDKFSEADKRSIRSLKNQTFIVIAACIGMIFSTFYFGTVNRITPALEWFTALFVINFFMIISLTNPYYDSIHIPEKKDDDFVARV</sequence>
<keyword evidence="1" id="KW-0472">Membrane</keyword>
<proteinExistence type="predicted"/>
<evidence type="ECO:0000313" key="3">
    <source>
        <dbReference type="EMBL" id="CDW77895.1"/>
    </source>
</evidence>